<dbReference type="Proteomes" id="UP000040088">
    <property type="component" value="Unassembled WGS sequence"/>
</dbReference>
<dbReference type="PROSITE" id="PS01124">
    <property type="entry name" value="HTH_ARAC_FAMILY_2"/>
    <property type="match status" value="1"/>
</dbReference>
<comment type="cofactor">
    <cofactor evidence="2">
        <name>Zn(2+)</name>
        <dbReference type="ChEBI" id="CHEBI:29105"/>
    </cofactor>
</comment>
<evidence type="ECO:0000256" key="7">
    <source>
        <dbReference type="ARBA" id="ARBA00023159"/>
    </source>
</evidence>
<gene>
    <name evidence="12" type="primary">ada</name>
    <name evidence="12" type="ORF">ERS008460_03249</name>
</gene>
<dbReference type="SUPFAM" id="SSF46689">
    <property type="entry name" value="Homeodomain-like"/>
    <property type="match status" value="1"/>
</dbReference>
<dbReference type="PANTHER" id="PTHR10815:SF14">
    <property type="entry name" value="BIFUNCTIONAL TRANSCRIPTIONAL ACTIVATOR_DNA REPAIR ENZYME ADA"/>
    <property type="match status" value="1"/>
</dbReference>
<evidence type="ECO:0000256" key="6">
    <source>
        <dbReference type="ARBA" id="ARBA00023015"/>
    </source>
</evidence>
<evidence type="ECO:0000256" key="8">
    <source>
        <dbReference type="ARBA" id="ARBA00023163"/>
    </source>
</evidence>
<dbReference type="GO" id="GO:0006281">
    <property type="term" value="P:DNA repair"/>
    <property type="evidence" value="ECO:0007669"/>
    <property type="project" value="UniProtKB-KW"/>
</dbReference>
<dbReference type="Pfam" id="PF12833">
    <property type="entry name" value="HTH_18"/>
    <property type="match status" value="1"/>
</dbReference>
<keyword evidence="8" id="KW-0804">Transcription</keyword>
<dbReference type="Pfam" id="PF02805">
    <property type="entry name" value="Ada_Zn_binding"/>
    <property type="match status" value="1"/>
</dbReference>
<dbReference type="AlphaFoldDB" id="A0A0T9UPA1"/>
<dbReference type="Gene3D" id="1.10.10.10">
    <property type="entry name" value="Winged helix-like DNA-binding domain superfamily/Winged helix DNA-binding domain"/>
    <property type="match status" value="1"/>
</dbReference>
<dbReference type="InterPro" id="IPR036631">
    <property type="entry name" value="MGMT_N_sf"/>
</dbReference>
<keyword evidence="7" id="KW-0010">Activator</keyword>
<dbReference type="Pfam" id="PF01035">
    <property type="entry name" value="DNA_binding_1"/>
    <property type="match status" value="1"/>
</dbReference>
<dbReference type="InterPro" id="IPR035451">
    <property type="entry name" value="Ada-like_dom_sf"/>
</dbReference>
<protein>
    <submittedName>
        <fullName evidence="12">Bifunctional regulatory protein/DNA repair protein</fullName>
    </submittedName>
</protein>
<comment type="catalytic activity">
    <reaction evidence="1">
        <text>a 4-O-methyl-thymidine in DNA + L-cysteinyl-[protein] = a thymidine in DNA + S-methyl-L-cysteinyl-[protein]</text>
        <dbReference type="Rhea" id="RHEA:53428"/>
        <dbReference type="Rhea" id="RHEA-COMP:10131"/>
        <dbReference type="Rhea" id="RHEA-COMP:10132"/>
        <dbReference type="Rhea" id="RHEA-COMP:13555"/>
        <dbReference type="Rhea" id="RHEA-COMP:13556"/>
        <dbReference type="ChEBI" id="CHEBI:29950"/>
        <dbReference type="ChEBI" id="CHEBI:82612"/>
        <dbReference type="ChEBI" id="CHEBI:137386"/>
        <dbReference type="ChEBI" id="CHEBI:137387"/>
        <dbReference type="EC" id="2.1.1.63"/>
    </reaction>
</comment>
<dbReference type="InterPro" id="IPR009057">
    <property type="entry name" value="Homeodomain-like_sf"/>
</dbReference>
<accession>A0A0T9UPA1</accession>
<keyword evidence="3" id="KW-0489">Methyltransferase</keyword>
<dbReference type="InterPro" id="IPR014048">
    <property type="entry name" value="MethylDNA_cys_MeTrfase_DNA-bd"/>
</dbReference>
<dbReference type="Gene3D" id="3.40.10.10">
    <property type="entry name" value="DNA Methylphosphotriester Repair Domain"/>
    <property type="match status" value="1"/>
</dbReference>
<dbReference type="EMBL" id="CQEM01000016">
    <property type="protein sequence ID" value="CNL57828.1"/>
    <property type="molecule type" value="Genomic_DNA"/>
</dbReference>
<name>A0A0T9UPA1_YERAE</name>
<dbReference type="NCBIfam" id="NF011964">
    <property type="entry name" value="PRK15435.1"/>
    <property type="match status" value="1"/>
</dbReference>
<dbReference type="SUPFAM" id="SSF57884">
    <property type="entry name" value="Ada DNA repair protein, N-terminal domain (N-Ada 10)"/>
    <property type="match status" value="1"/>
</dbReference>
<dbReference type="NCBIfam" id="TIGR00589">
    <property type="entry name" value="ogt"/>
    <property type="match status" value="1"/>
</dbReference>
<dbReference type="GO" id="GO:0032259">
    <property type="term" value="P:methylation"/>
    <property type="evidence" value="ECO:0007669"/>
    <property type="project" value="UniProtKB-KW"/>
</dbReference>
<dbReference type="GO" id="GO:0003908">
    <property type="term" value="F:methylated-DNA-[protein]-cysteine S-methyltransferase activity"/>
    <property type="evidence" value="ECO:0007669"/>
    <property type="project" value="UniProtKB-EC"/>
</dbReference>
<dbReference type="PROSITE" id="PS00374">
    <property type="entry name" value="MGMT"/>
    <property type="match status" value="1"/>
</dbReference>
<feature type="domain" description="HTH araC/xylS-type" evidence="11">
    <location>
        <begin position="142"/>
        <end position="238"/>
    </location>
</feature>
<dbReference type="SUPFAM" id="SSF46767">
    <property type="entry name" value="Methylated DNA-protein cysteine methyltransferase, C-terminal domain"/>
    <property type="match status" value="1"/>
</dbReference>
<dbReference type="InterPro" id="IPR004026">
    <property type="entry name" value="Ada_DNA_repair_Zn-bd"/>
</dbReference>
<keyword evidence="9" id="KW-0234">DNA repair</keyword>
<keyword evidence="4" id="KW-0808">Transferase</keyword>
<dbReference type="Gene3D" id="1.10.10.60">
    <property type="entry name" value="Homeodomain-like"/>
    <property type="match status" value="1"/>
</dbReference>
<proteinExistence type="predicted"/>
<evidence type="ECO:0000256" key="9">
    <source>
        <dbReference type="ARBA" id="ARBA00023204"/>
    </source>
</evidence>
<evidence type="ECO:0000256" key="4">
    <source>
        <dbReference type="ARBA" id="ARBA00022679"/>
    </source>
</evidence>
<evidence type="ECO:0000256" key="1">
    <source>
        <dbReference type="ARBA" id="ARBA00001286"/>
    </source>
</evidence>
<evidence type="ECO:0000256" key="2">
    <source>
        <dbReference type="ARBA" id="ARBA00001947"/>
    </source>
</evidence>
<keyword evidence="5" id="KW-0227">DNA damage</keyword>
<dbReference type="SUPFAM" id="SSF53155">
    <property type="entry name" value="Methylated DNA-protein cysteine methyltransferase domain"/>
    <property type="match status" value="1"/>
</dbReference>
<organism evidence="12 13">
    <name type="scientific">Yersinia aleksiciae</name>
    <dbReference type="NCBI Taxonomy" id="263819"/>
    <lineage>
        <taxon>Bacteria</taxon>
        <taxon>Pseudomonadati</taxon>
        <taxon>Pseudomonadota</taxon>
        <taxon>Gammaproteobacteria</taxon>
        <taxon>Enterobacterales</taxon>
        <taxon>Yersiniaceae</taxon>
        <taxon>Yersinia</taxon>
    </lineage>
</organism>
<keyword evidence="6" id="KW-0805">Transcription regulation</keyword>
<evidence type="ECO:0000256" key="3">
    <source>
        <dbReference type="ARBA" id="ARBA00022603"/>
    </source>
</evidence>
<dbReference type="InterPro" id="IPR018060">
    <property type="entry name" value="HTH_AraC"/>
</dbReference>
<evidence type="ECO:0000256" key="10">
    <source>
        <dbReference type="ARBA" id="ARBA00049348"/>
    </source>
</evidence>
<dbReference type="CDD" id="cd06445">
    <property type="entry name" value="ATase"/>
    <property type="match status" value="1"/>
</dbReference>
<dbReference type="InterPro" id="IPR001497">
    <property type="entry name" value="MethylDNA_cys_MeTrfase_AS"/>
</dbReference>
<dbReference type="Gene3D" id="3.30.160.70">
    <property type="entry name" value="Methylated DNA-protein cysteine methyltransferase domain"/>
    <property type="match status" value="1"/>
</dbReference>
<evidence type="ECO:0000313" key="13">
    <source>
        <dbReference type="Proteomes" id="UP000040088"/>
    </source>
</evidence>
<dbReference type="GO" id="GO:0043565">
    <property type="term" value="F:sequence-specific DNA binding"/>
    <property type="evidence" value="ECO:0007669"/>
    <property type="project" value="InterPro"/>
</dbReference>
<evidence type="ECO:0000256" key="5">
    <source>
        <dbReference type="ARBA" id="ARBA00022763"/>
    </source>
</evidence>
<sequence length="416" mass="45154">MRGAGYQNPPLSAVVADAGGVKQNLKARSGECESWLFYMLAATVSMNRGFIMSSAKGSIDNTQDPRWVAVMTRDKAADGQFVYAVKTTGIYCRPSCPSRRAKAEHIEFFADNHAAEQAGYRPCKRCQPTQLPLALQHAEKISQACRLIEQAETPLKLDELAAELNLSAFHFHRLFKTMTGLTPKAYANATRSARVRDQLAGEGSVTDAIFDAGYNANGRFYAQSNQLLGMTPTRYRNGGRDVTLRFAVGESALGAILMAKSELGICAILLGDSPAPLVQQLQDKFPQAELIGGDAEFEQWFAQVVGLVEAPKFGLDLPLDIQGTAFQQRVWQALRQIPVGETASYADIAAKIGSPKAVRAVAGACAANMLAVAIPCHRVIRQDGALSGYRWGIERKKQLLEKEGAVVIAHDLPDPK</sequence>
<dbReference type="STRING" id="28152.CH54_2666"/>
<dbReference type="GO" id="GO:0003700">
    <property type="term" value="F:DNA-binding transcription factor activity"/>
    <property type="evidence" value="ECO:0007669"/>
    <property type="project" value="InterPro"/>
</dbReference>
<comment type="catalytic activity">
    <reaction evidence="10">
        <text>a 6-O-methyl-2'-deoxyguanosine in DNA + L-cysteinyl-[protein] = S-methyl-L-cysteinyl-[protein] + a 2'-deoxyguanosine in DNA</text>
        <dbReference type="Rhea" id="RHEA:24000"/>
        <dbReference type="Rhea" id="RHEA-COMP:10131"/>
        <dbReference type="Rhea" id="RHEA-COMP:10132"/>
        <dbReference type="Rhea" id="RHEA-COMP:11367"/>
        <dbReference type="Rhea" id="RHEA-COMP:11368"/>
        <dbReference type="ChEBI" id="CHEBI:29950"/>
        <dbReference type="ChEBI" id="CHEBI:82612"/>
        <dbReference type="ChEBI" id="CHEBI:85445"/>
        <dbReference type="ChEBI" id="CHEBI:85448"/>
        <dbReference type="EC" id="2.1.1.63"/>
    </reaction>
</comment>
<evidence type="ECO:0000313" key="12">
    <source>
        <dbReference type="EMBL" id="CNL57828.1"/>
    </source>
</evidence>
<dbReference type="SMART" id="SM00342">
    <property type="entry name" value="HTH_ARAC"/>
    <property type="match status" value="1"/>
</dbReference>
<reference evidence="13" key="1">
    <citation type="submission" date="2015-03" db="EMBL/GenBank/DDBJ databases">
        <authorList>
            <consortium name="Pathogen Informatics"/>
        </authorList>
    </citation>
    <scope>NUCLEOTIDE SEQUENCE [LARGE SCALE GENOMIC DNA]</scope>
    <source>
        <strain evidence="13">IP27925</strain>
    </source>
</reference>
<dbReference type="FunFam" id="1.10.10.10:FF:000410">
    <property type="entry name" value="ADA regulatory protein, putative"/>
    <property type="match status" value="1"/>
</dbReference>
<dbReference type="InterPro" id="IPR036217">
    <property type="entry name" value="MethylDNA_cys_MeTrfase_DNAb"/>
</dbReference>
<dbReference type="PANTHER" id="PTHR10815">
    <property type="entry name" value="METHYLATED-DNA--PROTEIN-CYSTEINE METHYLTRANSFERASE"/>
    <property type="match status" value="1"/>
</dbReference>
<dbReference type="GO" id="GO:0008270">
    <property type="term" value="F:zinc ion binding"/>
    <property type="evidence" value="ECO:0007669"/>
    <property type="project" value="InterPro"/>
</dbReference>
<evidence type="ECO:0000259" key="11">
    <source>
        <dbReference type="PROSITE" id="PS01124"/>
    </source>
</evidence>
<dbReference type="InterPro" id="IPR036388">
    <property type="entry name" value="WH-like_DNA-bd_sf"/>
</dbReference>